<evidence type="ECO:0000256" key="3">
    <source>
        <dbReference type="PIRSR" id="PIRSR601613-1"/>
    </source>
</evidence>
<evidence type="ECO:0000256" key="2">
    <source>
        <dbReference type="ARBA" id="ARBA00023002"/>
    </source>
</evidence>
<gene>
    <name evidence="5" type="ORF">SAMN05444955_11345</name>
</gene>
<evidence type="ECO:0000256" key="1">
    <source>
        <dbReference type="ARBA" id="ARBA00001974"/>
    </source>
</evidence>
<evidence type="ECO:0000313" key="6">
    <source>
        <dbReference type="Proteomes" id="UP000199695"/>
    </source>
</evidence>
<feature type="binding site" evidence="3">
    <location>
        <begin position="74"/>
        <end position="75"/>
    </location>
    <ligand>
        <name>FAD</name>
        <dbReference type="ChEBI" id="CHEBI:57692"/>
    </ligand>
</feature>
<feature type="binding site" evidence="3">
    <location>
        <begin position="99"/>
        <end position="102"/>
    </location>
    <ligand>
        <name>FAD</name>
        <dbReference type="ChEBI" id="CHEBI:57692"/>
    </ligand>
</feature>
<feature type="binding site" evidence="3">
    <location>
        <position position="102"/>
    </location>
    <ligand>
        <name>substrate</name>
    </ligand>
</feature>
<dbReference type="Pfam" id="PF01593">
    <property type="entry name" value="Amino_oxidase"/>
    <property type="match status" value="1"/>
</dbReference>
<dbReference type="Proteomes" id="UP000199695">
    <property type="component" value="Unassembled WGS sequence"/>
</dbReference>
<sequence>MCMMPFFRMESGQRMLMTHERAMRLTLGQMREAIRNGLKKTAFPKKIIVVGAGMAGLVAASLLKKAGHEVKILEASDRVGGRVYSIRSPFTHGGYLEAGAMRIPNTHHLTLDYIRKFRLPLNEFINAIPNDIHYVNGVKTRAHVYQRNPDILRYPVAPHERGKTVEQLLEEAVRPIVDFIREDPERNWDIVARNYDHYSFETFLLNNPVGKSLSRGALEKLKVLMGVEGFPELSFSEIFRDIVDIIFNPDIRFYEVEGGNERLPRSFLPQLKENILFRHELKKIVQHRDSVTLHAIHTVTRKPLQLTADLAIITIPLTLMQFVQVEPRESFSRDKWQAIRELHYVQSDKIGIQFKTKFWEKHGMRGGKTITDLPIRFAYYPSHGIGEPGPGVMLASYTWEDDSLLWESKGKKRSIEEALRQLSVIHGKQVFRHFQTGVYHSWTTWPYSAGAFTIFKPGQRTDFGHRIASPEGRVHFAGEHTSEIHGWIQSAIESGIRVAFEVNDIPKFISAGK</sequence>
<organism evidence="5 6">
    <name type="scientific">Lihuaxuella thermophila</name>
    <dbReference type="NCBI Taxonomy" id="1173111"/>
    <lineage>
        <taxon>Bacteria</taxon>
        <taxon>Bacillati</taxon>
        <taxon>Bacillota</taxon>
        <taxon>Bacilli</taxon>
        <taxon>Bacillales</taxon>
        <taxon>Thermoactinomycetaceae</taxon>
        <taxon>Lihuaxuella</taxon>
    </lineage>
</organism>
<dbReference type="PANTHER" id="PTHR10742:SF342">
    <property type="entry name" value="AMINE OXIDASE"/>
    <property type="match status" value="1"/>
</dbReference>
<comment type="cofactor">
    <cofactor evidence="1">
        <name>FAD</name>
        <dbReference type="ChEBI" id="CHEBI:57692"/>
    </cofactor>
</comment>
<dbReference type="Gene3D" id="1.10.405.10">
    <property type="entry name" value="Guanine Nucleotide Dissociation Inhibitor, domain 1"/>
    <property type="match status" value="1"/>
</dbReference>
<accession>A0A1H8H5B7</accession>
<dbReference type="STRING" id="1173111.SAMN05444955_11345"/>
<feature type="domain" description="Amine oxidase" evidence="4">
    <location>
        <begin position="54"/>
        <end position="502"/>
    </location>
</feature>
<dbReference type="GO" id="GO:0001716">
    <property type="term" value="F:L-amino-acid oxidase activity"/>
    <property type="evidence" value="ECO:0007669"/>
    <property type="project" value="TreeGrafter"/>
</dbReference>
<protein>
    <submittedName>
        <fullName evidence="5">Monoamine oxidase</fullName>
    </submittedName>
</protein>
<evidence type="ECO:0000313" key="5">
    <source>
        <dbReference type="EMBL" id="SEN51325.1"/>
    </source>
</evidence>
<keyword evidence="6" id="KW-1185">Reference proteome</keyword>
<dbReference type="Gene3D" id="3.50.50.60">
    <property type="entry name" value="FAD/NAD(P)-binding domain"/>
    <property type="match status" value="1"/>
</dbReference>
<dbReference type="GO" id="GO:0009063">
    <property type="term" value="P:amino acid catabolic process"/>
    <property type="evidence" value="ECO:0007669"/>
    <property type="project" value="TreeGrafter"/>
</dbReference>
<dbReference type="InterPro" id="IPR002937">
    <property type="entry name" value="Amino_oxidase"/>
</dbReference>
<dbReference type="Gene3D" id="3.90.660.10">
    <property type="match status" value="1"/>
</dbReference>
<evidence type="ECO:0000259" key="4">
    <source>
        <dbReference type="Pfam" id="PF01593"/>
    </source>
</evidence>
<keyword evidence="2" id="KW-0560">Oxidoreductase</keyword>
<dbReference type="InterPro" id="IPR001613">
    <property type="entry name" value="Flavin_amine_oxidase"/>
</dbReference>
<dbReference type="InterPro" id="IPR050281">
    <property type="entry name" value="Flavin_monoamine_oxidase"/>
</dbReference>
<dbReference type="PANTHER" id="PTHR10742">
    <property type="entry name" value="FLAVIN MONOAMINE OXIDASE"/>
    <property type="match status" value="1"/>
</dbReference>
<dbReference type="AlphaFoldDB" id="A0A1H8H5B7"/>
<name>A0A1H8H5B7_9BACL</name>
<dbReference type="InterPro" id="IPR036188">
    <property type="entry name" value="FAD/NAD-bd_sf"/>
</dbReference>
<reference evidence="5 6" key="1">
    <citation type="submission" date="2016-10" db="EMBL/GenBank/DDBJ databases">
        <authorList>
            <person name="de Groot N.N."/>
        </authorList>
    </citation>
    <scope>NUCLEOTIDE SEQUENCE [LARGE SCALE GENOMIC DNA]</scope>
    <source>
        <strain evidence="5 6">DSM 46701</strain>
    </source>
</reference>
<dbReference type="SUPFAM" id="SSF54373">
    <property type="entry name" value="FAD-linked reductases, C-terminal domain"/>
    <property type="match status" value="1"/>
</dbReference>
<dbReference type="EMBL" id="FOCQ01000013">
    <property type="protein sequence ID" value="SEN51325.1"/>
    <property type="molecule type" value="Genomic_DNA"/>
</dbReference>
<dbReference type="SUPFAM" id="SSF51905">
    <property type="entry name" value="FAD/NAD(P)-binding domain"/>
    <property type="match status" value="1"/>
</dbReference>
<proteinExistence type="predicted"/>
<feature type="binding site" evidence="3">
    <location>
        <position position="479"/>
    </location>
    <ligand>
        <name>FAD</name>
        <dbReference type="ChEBI" id="CHEBI:57692"/>
    </ligand>
</feature>
<dbReference type="PRINTS" id="PR00757">
    <property type="entry name" value="AMINEOXDASEF"/>
</dbReference>